<proteinExistence type="predicted"/>
<feature type="transmembrane region" description="Helical" evidence="6">
    <location>
        <begin position="287"/>
        <end position="314"/>
    </location>
</feature>
<evidence type="ECO:0008006" key="8">
    <source>
        <dbReference type="Google" id="ProtNLM"/>
    </source>
</evidence>
<organism evidence="7">
    <name type="scientific">marine metagenome</name>
    <dbReference type="NCBI Taxonomy" id="408172"/>
    <lineage>
        <taxon>unclassified sequences</taxon>
        <taxon>metagenomes</taxon>
        <taxon>ecological metagenomes</taxon>
    </lineage>
</organism>
<evidence type="ECO:0000256" key="6">
    <source>
        <dbReference type="SAM" id="Phobius"/>
    </source>
</evidence>
<feature type="transmembrane region" description="Helical" evidence="6">
    <location>
        <begin position="200"/>
        <end position="216"/>
    </location>
</feature>
<sequence>MSNSLNQTNSKTESVNKTLLTRLGFPALESSEGRIWINRLRDNVPFIAITLVILMFWIISGERFMSFRNWTFIAQQTPVLLLLAFAQLLVVTTGSIDISVGSNLGFSAYMSALGMIWFGTMGFMVGIIAAILVGIFNGIIFSFFKISSFVTTLAMLIIVRAVLVIVSDGRSIYVTDQPMSNSNITSIEAEWLLELGQFPHILYFCIVVTILLWVVYEKTVFGKQLKALGGNEKVLHLAGISVNWFKIQVFAAAGFMVGLASFINLARSGAATVQAGQMQELDSIAAVALGGTVLTGGYGSVVKTVVGALTLTIVANGLTIAGVTPSWSRIARGILLIAAIAISLNRKQIDVVK</sequence>
<dbReference type="PANTHER" id="PTHR32196">
    <property type="entry name" value="ABC TRANSPORTER PERMEASE PROTEIN YPHD-RELATED-RELATED"/>
    <property type="match status" value="1"/>
</dbReference>
<protein>
    <recommendedName>
        <fullName evidence="8">ABC transporter permease</fullName>
    </recommendedName>
</protein>
<evidence type="ECO:0000313" key="7">
    <source>
        <dbReference type="EMBL" id="SVB80148.1"/>
    </source>
</evidence>
<comment type="subcellular location">
    <subcellularLocation>
        <location evidence="1">Cell membrane</location>
        <topology evidence="1">Multi-pass membrane protein</topology>
    </subcellularLocation>
</comment>
<accession>A0A382GYL5</accession>
<feature type="transmembrane region" description="Helical" evidence="6">
    <location>
        <begin position="146"/>
        <end position="166"/>
    </location>
</feature>
<evidence type="ECO:0000256" key="2">
    <source>
        <dbReference type="ARBA" id="ARBA00022475"/>
    </source>
</evidence>
<dbReference type="CDD" id="cd06579">
    <property type="entry name" value="TM_PBP1_transp_AraH_like"/>
    <property type="match status" value="1"/>
</dbReference>
<dbReference type="GO" id="GO:0022857">
    <property type="term" value="F:transmembrane transporter activity"/>
    <property type="evidence" value="ECO:0007669"/>
    <property type="project" value="InterPro"/>
</dbReference>
<dbReference type="InterPro" id="IPR001851">
    <property type="entry name" value="ABC_transp_permease"/>
</dbReference>
<evidence type="ECO:0000256" key="5">
    <source>
        <dbReference type="ARBA" id="ARBA00023136"/>
    </source>
</evidence>
<feature type="transmembrane region" description="Helical" evidence="6">
    <location>
        <begin position="43"/>
        <end position="59"/>
    </location>
</feature>
<keyword evidence="2" id="KW-1003">Cell membrane</keyword>
<dbReference type="Pfam" id="PF02653">
    <property type="entry name" value="BPD_transp_2"/>
    <property type="match status" value="1"/>
</dbReference>
<keyword evidence="5 6" id="KW-0472">Membrane</keyword>
<dbReference type="AlphaFoldDB" id="A0A382GYL5"/>
<dbReference type="EMBL" id="UINC01058180">
    <property type="protein sequence ID" value="SVB80148.1"/>
    <property type="molecule type" value="Genomic_DNA"/>
</dbReference>
<keyword evidence="3 6" id="KW-0812">Transmembrane</keyword>
<feature type="transmembrane region" description="Helical" evidence="6">
    <location>
        <begin position="112"/>
        <end position="140"/>
    </location>
</feature>
<dbReference type="PANTHER" id="PTHR32196:SF72">
    <property type="entry name" value="RIBOSE IMPORT PERMEASE PROTEIN RBSC"/>
    <property type="match status" value="1"/>
</dbReference>
<dbReference type="GO" id="GO:0005886">
    <property type="term" value="C:plasma membrane"/>
    <property type="evidence" value="ECO:0007669"/>
    <property type="project" value="UniProtKB-SubCell"/>
</dbReference>
<gene>
    <name evidence="7" type="ORF">METZ01_LOCUS233002</name>
</gene>
<feature type="transmembrane region" description="Helical" evidence="6">
    <location>
        <begin position="79"/>
        <end position="100"/>
    </location>
</feature>
<feature type="transmembrane region" description="Helical" evidence="6">
    <location>
        <begin position="247"/>
        <end position="266"/>
    </location>
</feature>
<name>A0A382GYL5_9ZZZZ</name>
<reference evidence="7" key="1">
    <citation type="submission" date="2018-05" db="EMBL/GenBank/DDBJ databases">
        <authorList>
            <person name="Lanie J.A."/>
            <person name="Ng W.-L."/>
            <person name="Kazmierczak K.M."/>
            <person name="Andrzejewski T.M."/>
            <person name="Davidsen T.M."/>
            <person name="Wayne K.J."/>
            <person name="Tettelin H."/>
            <person name="Glass J.I."/>
            <person name="Rusch D."/>
            <person name="Podicherti R."/>
            <person name="Tsui H.-C.T."/>
            <person name="Winkler M.E."/>
        </authorList>
    </citation>
    <scope>NUCLEOTIDE SEQUENCE</scope>
</reference>
<evidence type="ECO:0000256" key="4">
    <source>
        <dbReference type="ARBA" id="ARBA00022989"/>
    </source>
</evidence>
<evidence type="ECO:0000256" key="1">
    <source>
        <dbReference type="ARBA" id="ARBA00004651"/>
    </source>
</evidence>
<evidence type="ECO:0000256" key="3">
    <source>
        <dbReference type="ARBA" id="ARBA00022692"/>
    </source>
</evidence>
<keyword evidence="4 6" id="KW-1133">Transmembrane helix</keyword>